<dbReference type="SUPFAM" id="SSF161098">
    <property type="entry name" value="MetI-like"/>
    <property type="match status" value="1"/>
</dbReference>
<evidence type="ECO:0000256" key="7">
    <source>
        <dbReference type="RuleBase" id="RU363032"/>
    </source>
</evidence>
<evidence type="ECO:0000256" key="5">
    <source>
        <dbReference type="ARBA" id="ARBA00022989"/>
    </source>
</evidence>
<dbReference type="AlphaFoldDB" id="A0A1I0D5M5"/>
<evidence type="ECO:0000259" key="9">
    <source>
        <dbReference type="PROSITE" id="PS50928"/>
    </source>
</evidence>
<dbReference type="Proteomes" id="UP000198508">
    <property type="component" value="Unassembled WGS sequence"/>
</dbReference>
<reference evidence="11" key="1">
    <citation type="submission" date="2016-10" db="EMBL/GenBank/DDBJ databases">
        <authorList>
            <person name="Varghese N."/>
            <person name="Submissions S."/>
        </authorList>
    </citation>
    <scope>NUCLEOTIDE SEQUENCE [LARGE SCALE GENOMIC DNA]</scope>
    <source>
        <strain evidence="11">NLAE-zl-G277</strain>
    </source>
</reference>
<accession>A0A1I0D5M5</accession>
<dbReference type="InterPro" id="IPR050366">
    <property type="entry name" value="BP-dependent_transpt_permease"/>
</dbReference>
<keyword evidence="11" id="KW-1185">Reference proteome</keyword>
<feature type="domain" description="ABC transmembrane type-1" evidence="9">
    <location>
        <begin position="167"/>
        <end position="357"/>
    </location>
</feature>
<dbReference type="Pfam" id="PF00528">
    <property type="entry name" value="BPD_transp_1"/>
    <property type="match status" value="1"/>
</dbReference>
<evidence type="ECO:0000256" key="2">
    <source>
        <dbReference type="ARBA" id="ARBA00022448"/>
    </source>
</evidence>
<evidence type="ECO:0000256" key="4">
    <source>
        <dbReference type="ARBA" id="ARBA00022692"/>
    </source>
</evidence>
<keyword evidence="6 7" id="KW-0472">Membrane</keyword>
<name>A0A1I0D5M5_9FIRM</name>
<evidence type="ECO:0000256" key="1">
    <source>
        <dbReference type="ARBA" id="ARBA00004651"/>
    </source>
</evidence>
<gene>
    <name evidence="10" type="ORF">SAMN05216313_10410</name>
</gene>
<dbReference type="CDD" id="cd06261">
    <property type="entry name" value="TM_PBP2"/>
    <property type="match status" value="1"/>
</dbReference>
<feature type="transmembrane region" description="Helical" evidence="7">
    <location>
        <begin position="203"/>
        <end position="224"/>
    </location>
</feature>
<evidence type="ECO:0000256" key="8">
    <source>
        <dbReference type="SAM" id="MobiDB-lite"/>
    </source>
</evidence>
<dbReference type="Gene3D" id="1.10.3720.10">
    <property type="entry name" value="MetI-like"/>
    <property type="match status" value="1"/>
</dbReference>
<dbReference type="GO" id="GO:0005886">
    <property type="term" value="C:plasma membrane"/>
    <property type="evidence" value="ECO:0007669"/>
    <property type="project" value="UniProtKB-SubCell"/>
</dbReference>
<feature type="transmembrane region" description="Helical" evidence="7">
    <location>
        <begin position="281"/>
        <end position="300"/>
    </location>
</feature>
<keyword evidence="4 7" id="KW-0812">Transmembrane</keyword>
<feature type="transmembrane region" description="Helical" evidence="7">
    <location>
        <begin position="336"/>
        <end position="355"/>
    </location>
</feature>
<dbReference type="PANTHER" id="PTHR43386:SF23">
    <property type="entry name" value="ABC TRANSPORTER"/>
    <property type="match status" value="1"/>
</dbReference>
<feature type="transmembrane region" description="Helical" evidence="7">
    <location>
        <begin position="108"/>
        <end position="128"/>
    </location>
</feature>
<dbReference type="STRING" id="460384.SAMN05216313_10410"/>
<dbReference type="EMBL" id="FOIM01000004">
    <property type="protein sequence ID" value="SET27534.1"/>
    <property type="molecule type" value="Genomic_DNA"/>
</dbReference>
<protein>
    <submittedName>
        <fullName evidence="10">Peptide/nickel transport system permease protein</fullName>
    </submittedName>
</protein>
<organism evidence="10 11">
    <name type="scientific">Enterocloster lavalensis</name>
    <dbReference type="NCBI Taxonomy" id="460384"/>
    <lineage>
        <taxon>Bacteria</taxon>
        <taxon>Bacillati</taxon>
        <taxon>Bacillota</taxon>
        <taxon>Clostridia</taxon>
        <taxon>Lachnospirales</taxon>
        <taxon>Lachnospiraceae</taxon>
        <taxon>Enterocloster</taxon>
    </lineage>
</organism>
<dbReference type="InterPro" id="IPR035906">
    <property type="entry name" value="MetI-like_sf"/>
</dbReference>
<feature type="transmembrane region" description="Helical" evidence="7">
    <location>
        <begin position="169"/>
        <end position="191"/>
    </location>
</feature>
<keyword evidence="3" id="KW-1003">Cell membrane</keyword>
<comment type="similarity">
    <text evidence="7">Belongs to the binding-protein-dependent transport system permease family.</text>
</comment>
<dbReference type="PROSITE" id="PS50928">
    <property type="entry name" value="ABC_TM1"/>
    <property type="match status" value="1"/>
</dbReference>
<keyword evidence="5 7" id="KW-1133">Transmembrane helix</keyword>
<evidence type="ECO:0000313" key="11">
    <source>
        <dbReference type="Proteomes" id="UP000198508"/>
    </source>
</evidence>
<sequence>MRRLTEREGAGRRRTARLDNVEGKRAAGLDDVGGKRAAGLDNVEGKRAAGLDDVEGKRAARLDDVKGKRTAEADGAGMNVMKGAGAGGQASQAVTGPQGGWNQRKTMLLLMALSVVLLAAVTVAGQALEQQALVTDFSRKNLPPSLAYPFGTDFMGRDMFVRTVTGLSMSIRIGLLTAAVSAAIACVMGLLAATMGRFVDGLIIGLIDLVLGIPHILLLVLISFAMGKGFWGVVVGISLTHWTSLARLIRAEVLQLKASQYIRIAEKLGEGRLRIALRHMVPHLLPQLFVGLVLMFPHAILHEASITFLGFGLSPEQPAIGVILSESMKYLAMGRWWLALFPGLFLVFVVVLFHYTGDTLGRLLDPGHAHQ</sequence>
<evidence type="ECO:0000256" key="6">
    <source>
        <dbReference type="ARBA" id="ARBA00023136"/>
    </source>
</evidence>
<dbReference type="PANTHER" id="PTHR43386">
    <property type="entry name" value="OLIGOPEPTIDE TRANSPORT SYSTEM PERMEASE PROTEIN APPC"/>
    <property type="match status" value="1"/>
</dbReference>
<comment type="subcellular location">
    <subcellularLocation>
        <location evidence="1 7">Cell membrane</location>
        <topology evidence="1 7">Multi-pass membrane protein</topology>
    </subcellularLocation>
</comment>
<feature type="transmembrane region" description="Helical" evidence="7">
    <location>
        <begin position="230"/>
        <end position="249"/>
    </location>
</feature>
<dbReference type="GO" id="GO:0055085">
    <property type="term" value="P:transmembrane transport"/>
    <property type="evidence" value="ECO:0007669"/>
    <property type="project" value="InterPro"/>
</dbReference>
<dbReference type="InterPro" id="IPR000515">
    <property type="entry name" value="MetI-like"/>
</dbReference>
<evidence type="ECO:0000313" key="10">
    <source>
        <dbReference type="EMBL" id="SET27534.1"/>
    </source>
</evidence>
<proteinExistence type="inferred from homology"/>
<keyword evidence="2 7" id="KW-0813">Transport</keyword>
<feature type="region of interest" description="Disordered" evidence="8">
    <location>
        <begin position="1"/>
        <end position="28"/>
    </location>
</feature>
<evidence type="ECO:0000256" key="3">
    <source>
        <dbReference type="ARBA" id="ARBA00022475"/>
    </source>
</evidence>